<feature type="compositionally biased region" description="Basic and acidic residues" evidence="1">
    <location>
        <begin position="167"/>
        <end position="178"/>
    </location>
</feature>
<gene>
    <name evidence="2" type="ORF">DFP72DRAFT_1125024</name>
</gene>
<feature type="region of interest" description="Disordered" evidence="1">
    <location>
        <begin position="142"/>
        <end position="279"/>
    </location>
</feature>
<keyword evidence="3" id="KW-1185">Reference proteome</keyword>
<feature type="compositionally biased region" description="Pro residues" evidence="1">
    <location>
        <begin position="322"/>
        <end position="332"/>
    </location>
</feature>
<feature type="compositionally biased region" description="Polar residues" evidence="1">
    <location>
        <begin position="341"/>
        <end position="354"/>
    </location>
</feature>
<feature type="compositionally biased region" description="Low complexity" evidence="1">
    <location>
        <begin position="245"/>
        <end position="255"/>
    </location>
</feature>
<evidence type="ECO:0000256" key="1">
    <source>
        <dbReference type="SAM" id="MobiDB-lite"/>
    </source>
</evidence>
<evidence type="ECO:0000313" key="2">
    <source>
        <dbReference type="EMBL" id="KAF6754415.1"/>
    </source>
</evidence>
<feature type="region of interest" description="Disordered" evidence="1">
    <location>
        <begin position="73"/>
        <end position="101"/>
    </location>
</feature>
<accession>A0A8H6M4J6</accession>
<dbReference type="OrthoDB" id="3173171at2759"/>
<protein>
    <submittedName>
        <fullName evidence="2">Uncharacterized protein</fullName>
    </submittedName>
</protein>
<feature type="compositionally biased region" description="Low complexity" evidence="1">
    <location>
        <begin position="224"/>
        <end position="237"/>
    </location>
</feature>
<feature type="region of interest" description="Disordered" evidence="1">
    <location>
        <begin position="1"/>
        <end position="23"/>
    </location>
</feature>
<name>A0A8H6M4J6_9AGAR</name>
<sequence>MSPDPTQVNTVINSYSPPDGGSDPYAAIRLEDRCRHLEKTVKELQSRLRSKELEVKNREGEVRAKDVELRAKDAEVRQKDGEMREKENEARKREGDLRDREGELREVEGLLREMEGEVRWRDEEIERLKARDLQWQRAVQKMDAERKAERELANRKSMKELVNQTKENAEKLERELKRRASAAPVMGSREFRVRTKRKMSTSAPSAAHLANGYQASKRQKQEPSESGSSVSSSAATTETEESNEHSPSTSPSASPASPPQQPQARPVKATRTLSNAAPTSFLRAQTAGAELRFFRPVNDINSEVVQFAAVVTEMCRFAPREVPSPSPSPTPYSVPGGSGSRSRAQDNNGDMNQLKGTKPYADTAARLGGALTHLLATYDHSNDPILVQLALQACVCIAAKRAWESFCLGLPAKSDGVLGAIYRSLRELEPQPTSSKWRSLTHGHIHAIYPSLAAYSANELGETMLRWTLDILTLAGCVGIESSASTPTNANPPPNPGSLASYGLTVNTNPPSANVLRQDILSTTFDLVIPECGMSFGKEWMVDFFGFTAKEAPNGGGNSHSDRREDNKVLGSVEVGLMCRTRVGMRGGGSTPTVANGGGMGSILGGQGTNMSQQQQGGTSGAVYEERLLLMPKVILESMVDLL</sequence>
<reference evidence="2 3" key="1">
    <citation type="submission" date="2020-07" db="EMBL/GenBank/DDBJ databases">
        <title>Comparative genomics of pyrophilous fungi reveals a link between fire events and developmental genes.</title>
        <authorList>
            <consortium name="DOE Joint Genome Institute"/>
            <person name="Steindorff A.S."/>
            <person name="Carver A."/>
            <person name="Calhoun S."/>
            <person name="Stillman K."/>
            <person name="Liu H."/>
            <person name="Lipzen A."/>
            <person name="Pangilinan J."/>
            <person name="Labutti K."/>
            <person name="Bruns T.D."/>
            <person name="Grigoriev I.V."/>
        </authorList>
    </citation>
    <scope>NUCLEOTIDE SEQUENCE [LARGE SCALE GENOMIC DNA]</scope>
    <source>
        <strain evidence="2 3">CBS 144469</strain>
    </source>
</reference>
<evidence type="ECO:0000313" key="3">
    <source>
        <dbReference type="Proteomes" id="UP000521943"/>
    </source>
</evidence>
<organism evidence="2 3">
    <name type="scientific">Ephemerocybe angulata</name>
    <dbReference type="NCBI Taxonomy" id="980116"/>
    <lineage>
        <taxon>Eukaryota</taxon>
        <taxon>Fungi</taxon>
        <taxon>Dikarya</taxon>
        <taxon>Basidiomycota</taxon>
        <taxon>Agaricomycotina</taxon>
        <taxon>Agaricomycetes</taxon>
        <taxon>Agaricomycetidae</taxon>
        <taxon>Agaricales</taxon>
        <taxon>Agaricineae</taxon>
        <taxon>Psathyrellaceae</taxon>
        <taxon>Ephemerocybe</taxon>
    </lineage>
</organism>
<feature type="compositionally biased region" description="Basic and acidic residues" evidence="1">
    <location>
        <begin position="142"/>
        <end position="159"/>
    </location>
</feature>
<dbReference type="EMBL" id="JACGCI010000034">
    <property type="protein sequence ID" value="KAF6754415.1"/>
    <property type="molecule type" value="Genomic_DNA"/>
</dbReference>
<feature type="region of interest" description="Disordered" evidence="1">
    <location>
        <begin position="319"/>
        <end position="354"/>
    </location>
</feature>
<comment type="caution">
    <text evidence="2">The sequence shown here is derived from an EMBL/GenBank/DDBJ whole genome shotgun (WGS) entry which is preliminary data.</text>
</comment>
<dbReference type="Proteomes" id="UP000521943">
    <property type="component" value="Unassembled WGS sequence"/>
</dbReference>
<proteinExistence type="predicted"/>
<dbReference type="AlphaFoldDB" id="A0A8H6M4J6"/>
<feature type="compositionally biased region" description="Polar residues" evidence="1">
    <location>
        <begin position="1"/>
        <end position="16"/>
    </location>
</feature>